<dbReference type="GO" id="GO:0030892">
    <property type="term" value="C:mitotic cohesin complex"/>
    <property type="evidence" value="ECO:0007669"/>
    <property type="project" value="TreeGrafter"/>
</dbReference>
<comment type="similarity">
    <text evidence="2">Belongs to the rad21 family.</text>
</comment>
<evidence type="ECO:0000256" key="4">
    <source>
        <dbReference type="SAM" id="MobiDB-lite"/>
    </source>
</evidence>
<dbReference type="OrthoDB" id="10071381at2759"/>
<dbReference type="InterPro" id="IPR036390">
    <property type="entry name" value="WH_DNA-bd_sf"/>
</dbReference>
<dbReference type="Pfam" id="PF04824">
    <property type="entry name" value="Rad21_Rec8"/>
    <property type="match status" value="1"/>
</dbReference>
<dbReference type="GO" id="GO:0007064">
    <property type="term" value="P:mitotic sister chromatid cohesion"/>
    <property type="evidence" value="ECO:0007669"/>
    <property type="project" value="TreeGrafter"/>
</dbReference>
<evidence type="ECO:0000256" key="2">
    <source>
        <dbReference type="ARBA" id="ARBA00009870"/>
    </source>
</evidence>
<evidence type="ECO:0000259" key="5">
    <source>
        <dbReference type="Pfam" id="PF04824"/>
    </source>
</evidence>
<feature type="region of interest" description="Disordered" evidence="4">
    <location>
        <begin position="267"/>
        <end position="286"/>
    </location>
</feature>
<dbReference type="PANTHER" id="PTHR12585">
    <property type="entry name" value="SCC1 / RAD21 FAMILY MEMBER"/>
    <property type="match status" value="1"/>
</dbReference>
<dbReference type="InterPro" id="IPR006910">
    <property type="entry name" value="Rad21_Rec8_N"/>
</dbReference>
<feature type="domain" description="Rad21/Rec8-like protein C-terminal eukaryotic" evidence="5">
    <location>
        <begin position="539"/>
        <end position="577"/>
    </location>
</feature>
<dbReference type="InterPro" id="IPR023093">
    <property type="entry name" value="ScpA-like_C"/>
</dbReference>
<sequence length="585" mass="65336">MLKLTNDSGPLAQIWLASNMTNIPRGSVLQTSISESAKEIAEVAGCDSPEDTVDINGGKYVTLRTSGELLQGIVQVYAKQAGFLLGDIKDILTKISSLFKMSSRVGITINKSNTITRIESIILEDTVTEKEVLFTPSLDFLFQSNSPITESNGDNRRHIRGVTTGSAAVWDTSLEIGRQYDLNNNEYSGNNSILDLNFEIEEGPLAIGDEGTRTTGAGEISSIGAGHVLSHNDDDFPIDDEFTNNWNLGIEGEEMKDSSIEVGRRAESSVLEEEHTEFGFDLGLDKEHMQVEDDEDEDLEIQPITSTQSRVRNSHNKNPALTNTTRIIVDDERVLSKKELHTIVTNSEPTQNHNIRMSRNHLTKKRTWDEIDRDMSYLASTIVNGLLRYRNIKKPRIENEENIMGEIQPLDLQEETFNNFEMINDNFQNMDDNNLPAEYDNEIHENAPYNDQDIPDGDINTRILDDLSLSTESSKLAHLTDQVKLTSGELATKNIVDLANTLREEFAESEVTFSALLSRQHKGINEDNTADTSDATIPSRKDASKCFFDILTLATADCITLEQSEPFEDISLTLKSSLYNKFIPA</sequence>
<protein>
    <submittedName>
        <fullName evidence="7">Similar to Saccharomyces cerevisiae YDL003W MCD1 Essential subunit of the cohesin complex required for sister chromatid cohesion in mitosis and meiosis</fullName>
    </submittedName>
</protein>
<dbReference type="Proteomes" id="UP000196158">
    <property type="component" value="Unassembled WGS sequence"/>
</dbReference>
<dbReference type="Gene3D" id="1.10.10.580">
    <property type="entry name" value="Structural maintenance of chromosome 1. Chain E"/>
    <property type="match status" value="1"/>
</dbReference>
<keyword evidence="3" id="KW-0539">Nucleus</keyword>
<keyword evidence="8" id="KW-1185">Reference proteome</keyword>
<proteinExistence type="inferred from homology"/>
<dbReference type="GO" id="GO:0003682">
    <property type="term" value="F:chromatin binding"/>
    <property type="evidence" value="ECO:0007669"/>
    <property type="project" value="TreeGrafter"/>
</dbReference>
<dbReference type="SUPFAM" id="SSF46785">
    <property type="entry name" value="Winged helix' DNA-binding domain"/>
    <property type="match status" value="1"/>
</dbReference>
<dbReference type="Pfam" id="PF04825">
    <property type="entry name" value="Rad21_Rec8_N"/>
    <property type="match status" value="1"/>
</dbReference>
<evidence type="ECO:0000313" key="7">
    <source>
        <dbReference type="EMBL" id="SMN20288.1"/>
    </source>
</evidence>
<name>A0A1X7R3P4_9SACH</name>
<gene>
    <name evidence="7" type="ORF">KASA_0N02387G</name>
</gene>
<dbReference type="EMBL" id="FXLY01000005">
    <property type="protein sequence ID" value="SMN20288.1"/>
    <property type="molecule type" value="Genomic_DNA"/>
</dbReference>
<organism evidence="7 8">
    <name type="scientific">Maudiozyma saulgeensis</name>
    <dbReference type="NCBI Taxonomy" id="1789683"/>
    <lineage>
        <taxon>Eukaryota</taxon>
        <taxon>Fungi</taxon>
        <taxon>Dikarya</taxon>
        <taxon>Ascomycota</taxon>
        <taxon>Saccharomycotina</taxon>
        <taxon>Saccharomycetes</taxon>
        <taxon>Saccharomycetales</taxon>
        <taxon>Saccharomycetaceae</taxon>
        <taxon>Maudiozyma</taxon>
    </lineage>
</organism>
<dbReference type="GO" id="GO:0005634">
    <property type="term" value="C:nucleus"/>
    <property type="evidence" value="ECO:0007669"/>
    <property type="project" value="UniProtKB-SubCell"/>
</dbReference>
<dbReference type="GO" id="GO:1990414">
    <property type="term" value="P:replication-born double-strand break repair via sister chromatid exchange"/>
    <property type="evidence" value="ECO:0007669"/>
    <property type="project" value="TreeGrafter"/>
</dbReference>
<reference evidence="7 8" key="1">
    <citation type="submission" date="2017-04" db="EMBL/GenBank/DDBJ databases">
        <authorList>
            <person name="Afonso C.L."/>
            <person name="Miller P.J."/>
            <person name="Scott M.A."/>
            <person name="Spackman E."/>
            <person name="Goraichik I."/>
            <person name="Dimitrov K.M."/>
            <person name="Suarez D.L."/>
            <person name="Swayne D.E."/>
        </authorList>
    </citation>
    <scope>NUCLEOTIDE SEQUENCE [LARGE SCALE GENOMIC DNA]</scope>
</reference>
<evidence type="ECO:0000256" key="1">
    <source>
        <dbReference type="ARBA" id="ARBA00004123"/>
    </source>
</evidence>
<dbReference type="STRING" id="1789683.A0A1X7R3P4"/>
<feature type="domain" description="Rad21/Rec8-like protein N-terminal" evidence="6">
    <location>
        <begin position="5"/>
        <end position="111"/>
    </location>
</feature>
<dbReference type="CDD" id="cd21791">
    <property type="entry name" value="Rad21_Rec8_M_ScScc1p-like"/>
    <property type="match status" value="1"/>
</dbReference>
<evidence type="ECO:0000313" key="8">
    <source>
        <dbReference type="Proteomes" id="UP000196158"/>
    </source>
</evidence>
<accession>A0A1X7R3P4</accession>
<dbReference type="InterPro" id="IPR039781">
    <property type="entry name" value="Rad21/Rec8-like"/>
</dbReference>
<comment type="subcellular location">
    <subcellularLocation>
        <location evidence="1">Nucleus</location>
    </subcellularLocation>
</comment>
<dbReference type="InterPro" id="IPR006909">
    <property type="entry name" value="Rad21/Rec8_C_eu"/>
</dbReference>
<dbReference type="PANTHER" id="PTHR12585:SF69">
    <property type="entry name" value="FI11703P"/>
    <property type="match status" value="1"/>
</dbReference>
<evidence type="ECO:0000256" key="3">
    <source>
        <dbReference type="ARBA" id="ARBA00023242"/>
    </source>
</evidence>
<dbReference type="AlphaFoldDB" id="A0A1X7R3P4"/>
<evidence type="ECO:0000259" key="6">
    <source>
        <dbReference type="Pfam" id="PF04825"/>
    </source>
</evidence>